<evidence type="ECO:0000313" key="3">
    <source>
        <dbReference type="EMBL" id="HGQ64262.1"/>
    </source>
</evidence>
<feature type="coiled-coil region" evidence="1">
    <location>
        <begin position="42"/>
        <end position="83"/>
    </location>
</feature>
<keyword evidence="1" id="KW-0175">Coiled coil</keyword>
<organism evidence="3">
    <name type="scientific">Ignisphaera aggregans</name>
    <dbReference type="NCBI Taxonomy" id="334771"/>
    <lineage>
        <taxon>Archaea</taxon>
        <taxon>Thermoproteota</taxon>
        <taxon>Thermoprotei</taxon>
        <taxon>Desulfurococcales</taxon>
        <taxon>Desulfurococcaceae</taxon>
        <taxon>Ignisphaera</taxon>
    </lineage>
</organism>
<proteinExistence type="predicted"/>
<accession>A0A7C4NLF6</accession>
<evidence type="ECO:0008006" key="4">
    <source>
        <dbReference type="Google" id="ProtNLM"/>
    </source>
</evidence>
<comment type="caution">
    <text evidence="3">The sequence shown here is derived from an EMBL/GenBank/DDBJ whole genome shotgun (WGS) entry which is preliminary data.</text>
</comment>
<gene>
    <name evidence="3" type="ORF">ENU08_03365</name>
    <name evidence="2" type="ORF">ENU41_02820</name>
</gene>
<dbReference type="EMBL" id="DTCK01000014">
    <property type="protein sequence ID" value="HGQ35594.1"/>
    <property type="molecule type" value="Genomic_DNA"/>
</dbReference>
<dbReference type="EMBL" id="DTBD01000024">
    <property type="protein sequence ID" value="HGQ64262.1"/>
    <property type="molecule type" value="Genomic_DNA"/>
</dbReference>
<protein>
    <recommendedName>
        <fullName evidence="4">DUF3782 domain-containing protein</fullName>
    </recommendedName>
</protein>
<name>A0A7C4NLF6_9CREN</name>
<sequence>MGRNSILSKEERIKILKTMEEDIEFRYAIAGMLKVLDIFKRLDAIERRIEEHSRILEEHSKRLEELSKRVKEHSKILQEHNKRLEDITSFLEVRYLLLEEFSTVVMSVSKRLLGRVINIFVKLK</sequence>
<dbReference type="PANTHER" id="PTHR34314:SF6">
    <property type="entry name" value="DUF3782 DOMAIN-CONTAINING PROTEIN"/>
    <property type="match status" value="1"/>
</dbReference>
<evidence type="ECO:0000313" key="2">
    <source>
        <dbReference type="EMBL" id="HGQ35594.1"/>
    </source>
</evidence>
<dbReference type="AlphaFoldDB" id="A0A7C4NLF6"/>
<dbReference type="PANTHER" id="PTHR34314">
    <property type="entry name" value="CRENARCHAEAL PROTEIN, PUTATIVE-RELATED"/>
    <property type="match status" value="1"/>
</dbReference>
<evidence type="ECO:0000256" key="1">
    <source>
        <dbReference type="SAM" id="Coils"/>
    </source>
</evidence>
<reference evidence="3" key="1">
    <citation type="journal article" date="2020" name="mSystems">
        <title>Genome- and Community-Level Interaction Insights into Carbon Utilization and Element Cycling Functions of Hydrothermarchaeota in Hydrothermal Sediment.</title>
        <authorList>
            <person name="Zhou Z."/>
            <person name="Liu Y."/>
            <person name="Xu W."/>
            <person name="Pan J."/>
            <person name="Luo Z.H."/>
            <person name="Li M."/>
        </authorList>
    </citation>
    <scope>NUCLEOTIDE SEQUENCE [LARGE SCALE GENOMIC DNA]</scope>
    <source>
        <strain evidence="3">SpSt-637</strain>
        <strain evidence="2">SpSt-667</strain>
    </source>
</reference>